<accession>A0AAD7JNG3</accession>
<feature type="non-terminal residue" evidence="1">
    <location>
        <position position="1"/>
    </location>
</feature>
<keyword evidence="2" id="KW-1185">Reference proteome</keyword>
<name>A0AAD7JNG3_9AGAR</name>
<dbReference type="AlphaFoldDB" id="A0AAD7JNG3"/>
<sequence>IIKTYGLNEEQARAFSIVAGHSLQDQPLKALRMHLGGPGGTGKSRVIGVAARNISGMTLHSALMLGDHYGTALSSKSKRDLMAMWDGVDYLFIDEISMVGCPFLHDISHQL</sequence>
<dbReference type="SUPFAM" id="SSF52540">
    <property type="entry name" value="P-loop containing nucleoside triphosphate hydrolases"/>
    <property type="match status" value="1"/>
</dbReference>
<comment type="caution">
    <text evidence="1">The sequence shown here is derived from an EMBL/GenBank/DDBJ whole genome shotgun (WGS) entry which is preliminary data.</text>
</comment>
<dbReference type="Gene3D" id="3.40.50.300">
    <property type="entry name" value="P-loop containing nucleotide triphosphate hydrolases"/>
    <property type="match status" value="1"/>
</dbReference>
<dbReference type="InterPro" id="IPR027417">
    <property type="entry name" value="P-loop_NTPase"/>
</dbReference>
<feature type="non-terminal residue" evidence="1">
    <location>
        <position position="111"/>
    </location>
</feature>
<proteinExistence type="predicted"/>
<reference evidence="1" key="1">
    <citation type="submission" date="2023-03" db="EMBL/GenBank/DDBJ databases">
        <title>Massive genome expansion in bonnet fungi (Mycena s.s.) driven by repeated elements and novel gene families across ecological guilds.</title>
        <authorList>
            <consortium name="Lawrence Berkeley National Laboratory"/>
            <person name="Harder C.B."/>
            <person name="Miyauchi S."/>
            <person name="Viragh M."/>
            <person name="Kuo A."/>
            <person name="Thoen E."/>
            <person name="Andreopoulos B."/>
            <person name="Lu D."/>
            <person name="Skrede I."/>
            <person name="Drula E."/>
            <person name="Henrissat B."/>
            <person name="Morin E."/>
            <person name="Kohler A."/>
            <person name="Barry K."/>
            <person name="LaButti K."/>
            <person name="Morin E."/>
            <person name="Salamov A."/>
            <person name="Lipzen A."/>
            <person name="Mereny Z."/>
            <person name="Hegedus B."/>
            <person name="Baldrian P."/>
            <person name="Stursova M."/>
            <person name="Weitz H."/>
            <person name="Taylor A."/>
            <person name="Grigoriev I.V."/>
            <person name="Nagy L.G."/>
            <person name="Martin F."/>
            <person name="Kauserud H."/>
        </authorList>
    </citation>
    <scope>NUCLEOTIDE SEQUENCE</scope>
    <source>
        <strain evidence="1">CBHHK182m</strain>
    </source>
</reference>
<dbReference type="PANTHER" id="PTHR47642">
    <property type="entry name" value="ATP-DEPENDENT DNA HELICASE"/>
    <property type="match status" value="1"/>
</dbReference>
<gene>
    <name evidence="1" type="ORF">B0H16DRAFT_1238173</name>
</gene>
<dbReference type="PANTHER" id="PTHR47642:SF5">
    <property type="entry name" value="ATP-DEPENDENT DNA HELICASE"/>
    <property type="match status" value="1"/>
</dbReference>
<dbReference type="Proteomes" id="UP001215598">
    <property type="component" value="Unassembled WGS sequence"/>
</dbReference>
<organism evidence="1 2">
    <name type="scientific">Mycena metata</name>
    <dbReference type="NCBI Taxonomy" id="1033252"/>
    <lineage>
        <taxon>Eukaryota</taxon>
        <taxon>Fungi</taxon>
        <taxon>Dikarya</taxon>
        <taxon>Basidiomycota</taxon>
        <taxon>Agaricomycotina</taxon>
        <taxon>Agaricomycetes</taxon>
        <taxon>Agaricomycetidae</taxon>
        <taxon>Agaricales</taxon>
        <taxon>Marasmiineae</taxon>
        <taxon>Mycenaceae</taxon>
        <taxon>Mycena</taxon>
    </lineage>
</organism>
<dbReference type="EMBL" id="JARKIB010000024">
    <property type="protein sequence ID" value="KAJ7766141.1"/>
    <property type="molecule type" value="Genomic_DNA"/>
</dbReference>
<dbReference type="InterPro" id="IPR051055">
    <property type="entry name" value="PIF1_helicase"/>
</dbReference>
<evidence type="ECO:0000313" key="1">
    <source>
        <dbReference type="EMBL" id="KAJ7766141.1"/>
    </source>
</evidence>
<protein>
    <recommendedName>
        <fullName evidence="3">ATP-dependent DNA helicase</fullName>
    </recommendedName>
</protein>
<evidence type="ECO:0000313" key="2">
    <source>
        <dbReference type="Proteomes" id="UP001215598"/>
    </source>
</evidence>
<evidence type="ECO:0008006" key="3">
    <source>
        <dbReference type="Google" id="ProtNLM"/>
    </source>
</evidence>